<reference evidence="2 5" key="1">
    <citation type="submission" date="2018-09" db="EMBL/GenBank/DDBJ databases">
        <title>Roseomonas sp. nov., isolated from feces of Tibetan antelopes in the Qinghai-Tibet plateau, China.</title>
        <authorList>
            <person name="Tian Z."/>
        </authorList>
    </citation>
    <scope>NUCLEOTIDE SEQUENCE [LARGE SCALE GENOMIC DNA]</scope>
    <source>
        <strain evidence="3 4">Z23</strain>
        <strain evidence="2 5">Z24</strain>
    </source>
</reference>
<evidence type="ECO:0000313" key="3">
    <source>
        <dbReference type="EMBL" id="RMI26290.1"/>
    </source>
</evidence>
<proteinExistence type="predicted"/>
<dbReference type="RefSeq" id="WP_120640569.1">
    <property type="nucleotide sequence ID" value="NZ_RAQU01000221.1"/>
</dbReference>
<dbReference type="InParanoid" id="A0A3A9JB17"/>
<feature type="transmembrane region" description="Helical" evidence="1">
    <location>
        <begin position="87"/>
        <end position="107"/>
    </location>
</feature>
<evidence type="ECO:0000313" key="4">
    <source>
        <dbReference type="Proteomes" id="UP000274097"/>
    </source>
</evidence>
<dbReference type="AlphaFoldDB" id="A0A3A9JB17"/>
<dbReference type="EMBL" id="RFLX01000002">
    <property type="protein sequence ID" value="RMI26290.1"/>
    <property type="molecule type" value="Genomic_DNA"/>
</dbReference>
<gene>
    <name evidence="2" type="ORF">D6Z83_23235</name>
    <name evidence="3" type="ORF">EBE87_03105</name>
</gene>
<dbReference type="OrthoDB" id="6196188at2"/>
<feature type="transmembrane region" description="Helical" evidence="1">
    <location>
        <begin position="192"/>
        <end position="208"/>
    </location>
</feature>
<keyword evidence="1" id="KW-0812">Transmembrane</keyword>
<keyword evidence="1" id="KW-1133">Transmembrane helix</keyword>
<evidence type="ECO:0000313" key="5">
    <source>
        <dbReference type="Proteomes" id="UP000278036"/>
    </source>
</evidence>
<comment type="caution">
    <text evidence="2">The sequence shown here is derived from an EMBL/GenBank/DDBJ whole genome shotgun (WGS) entry which is preliminary data.</text>
</comment>
<dbReference type="Proteomes" id="UP000278036">
    <property type="component" value="Unassembled WGS sequence"/>
</dbReference>
<protein>
    <recommendedName>
        <fullName evidence="6">Glycosyltransferase RgtA/B/C/D-like domain-containing protein</fullName>
    </recommendedName>
</protein>
<sequence>MNDPSPRKTRGWLALLPALLPALLFLVLVVSPPLNQDVAAVLSFAERMVAGEVLYSDLIDVNPPLIFLLNLPAALLAAWTPLDAVQALLLLLLIFCGVVGWLCHRLNPPRGAAEAAMMLALLPLVLLLAGYDFGQREQIMAAAALPYLFLAERRIEGAAAGPPVSPHVSLPGIGPVMTPPGMRWRASATRPGWAVVGATTLLAGVGFALKPHFLAVPALVEAVVLLAGARRRGWAASFRDPVPWGLAGFWVFYLLVIFLGFPDYFGRVMPLVWDFYVDLGGTSWWQVLLTEQLFTAMLATASLVAMALWAGTRSLGWLPRVMAAAVLGGFLAALVQHKGWSYHVVPVWMWGGLLCGLAMARATDALLPAGAASRVAPLLATGTCIALTLLVMRGGEAPWREFNYRKDAVGQLAEWLEKEAPDGRLLVLSPDIYPAYPALNYAENQPVLRFMSTWLLQAVYATCPADGARFRAPEQMGPAERYLFDGVAQDFAETPPVAVLVARDAHIAWCAGQPFDMVAYFSRHPRFAETWRHYRQTGEIAGYMLFERED</sequence>
<organism evidence="2 5">
    <name type="scientific">Teichococcus wenyumeiae</name>
    <dbReference type="NCBI Taxonomy" id="2478470"/>
    <lineage>
        <taxon>Bacteria</taxon>
        <taxon>Pseudomonadati</taxon>
        <taxon>Pseudomonadota</taxon>
        <taxon>Alphaproteobacteria</taxon>
        <taxon>Acetobacterales</taxon>
        <taxon>Roseomonadaceae</taxon>
        <taxon>Roseomonas</taxon>
    </lineage>
</organism>
<name>A0A3A9JB17_9PROT</name>
<feature type="transmembrane region" description="Helical" evidence="1">
    <location>
        <begin position="293"/>
        <end position="310"/>
    </location>
</feature>
<feature type="transmembrane region" description="Helical" evidence="1">
    <location>
        <begin position="317"/>
        <end position="334"/>
    </location>
</feature>
<keyword evidence="1" id="KW-0472">Membrane</keyword>
<keyword evidence="4" id="KW-1185">Reference proteome</keyword>
<feature type="transmembrane region" description="Helical" evidence="1">
    <location>
        <begin position="372"/>
        <end position="392"/>
    </location>
</feature>
<feature type="transmembrane region" description="Helical" evidence="1">
    <location>
        <begin position="61"/>
        <end position="80"/>
    </location>
</feature>
<feature type="transmembrane region" description="Helical" evidence="1">
    <location>
        <begin position="214"/>
        <end position="230"/>
    </location>
</feature>
<accession>A0A3A9JB17</accession>
<dbReference type="EMBL" id="RAQU01000221">
    <property type="protein sequence ID" value="RKK01765.1"/>
    <property type="molecule type" value="Genomic_DNA"/>
</dbReference>
<feature type="transmembrane region" description="Helical" evidence="1">
    <location>
        <begin position="113"/>
        <end position="131"/>
    </location>
</feature>
<evidence type="ECO:0008006" key="6">
    <source>
        <dbReference type="Google" id="ProtNLM"/>
    </source>
</evidence>
<evidence type="ECO:0000256" key="1">
    <source>
        <dbReference type="SAM" id="Phobius"/>
    </source>
</evidence>
<evidence type="ECO:0000313" key="2">
    <source>
        <dbReference type="EMBL" id="RKK01765.1"/>
    </source>
</evidence>
<feature type="transmembrane region" description="Helical" evidence="1">
    <location>
        <begin position="340"/>
        <end position="360"/>
    </location>
</feature>
<feature type="transmembrane region" description="Helical" evidence="1">
    <location>
        <begin position="242"/>
        <end position="261"/>
    </location>
</feature>
<dbReference type="Proteomes" id="UP000274097">
    <property type="component" value="Unassembled WGS sequence"/>
</dbReference>